<dbReference type="InterPro" id="IPR003661">
    <property type="entry name" value="HisK_dim/P_dom"/>
</dbReference>
<dbReference type="PANTHER" id="PTHR45453:SF1">
    <property type="entry name" value="PHOSPHATE REGULON SENSOR PROTEIN PHOR"/>
    <property type="match status" value="1"/>
</dbReference>
<sequence>MRTLGRRLIFIAGVVNLGLLFLLISVIGHVSESRLKMVVVVTVFAAMALETLIIAWLIANQQRVVSDLTTQVLRLSSPKDARRIILPDNHAYADLAQAINMAADELRHQSHVFQRQENELDNLLEYLPVGVIVIDRHRMTQLLNPMAAQLLEINTDPQAHLYTADVRQYDLMTQIETTMRDHNNIRQTLTLHLPTSPRTLEVSTIYTEPRPNHQQVLVLLYDLTEVTQIEQMQLDFVSNASHELKTPLTAIAGFTETLLAGAKDDPEKRDEFLKIIDEQAHQLMDLIEDVLSVSRLQNPVSQTATLTKVDLRKLVDRQLTLQAQSIQRSALRVTNQVPEKAMVETDVTKLEQIIKNLISNAVKYNRSGGDIHIMFTATSQHGWQLSIQDSGYGIAEDQQNRIFERFYRGDPSRTKQRIPGTGLGLAIVQELTTLLKGEVSVKSQLDVGTTMTISFPK</sequence>
<dbReference type="FunFam" id="3.30.565.10:FF:000006">
    <property type="entry name" value="Sensor histidine kinase WalK"/>
    <property type="match status" value="1"/>
</dbReference>
<dbReference type="InterPro" id="IPR036097">
    <property type="entry name" value="HisK_dim/P_sf"/>
</dbReference>
<dbReference type="GO" id="GO:0004721">
    <property type="term" value="F:phosphoprotein phosphatase activity"/>
    <property type="evidence" value="ECO:0007669"/>
    <property type="project" value="TreeGrafter"/>
</dbReference>
<feature type="domain" description="Histidine kinase" evidence="13">
    <location>
        <begin position="239"/>
        <end position="457"/>
    </location>
</feature>
<dbReference type="InterPro" id="IPR050351">
    <property type="entry name" value="BphY/WalK/GraS-like"/>
</dbReference>
<evidence type="ECO:0000256" key="9">
    <source>
        <dbReference type="ARBA" id="ARBA00022840"/>
    </source>
</evidence>
<dbReference type="CDD" id="cd00082">
    <property type="entry name" value="HisKA"/>
    <property type="match status" value="1"/>
</dbReference>
<dbReference type="SUPFAM" id="SSF55874">
    <property type="entry name" value="ATPase domain of HSP90 chaperone/DNA topoisomerase II/histidine kinase"/>
    <property type="match status" value="1"/>
</dbReference>
<dbReference type="Pfam" id="PF00512">
    <property type="entry name" value="HisKA"/>
    <property type="match status" value="1"/>
</dbReference>
<dbReference type="GO" id="GO:0016036">
    <property type="term" value="P:cellular response to phosphate starvation"/>
    <property type="evidence" value="ECO:0007669"/>
    <property type="project" value="TreeGrafter"/>
</dbReference>
<gene>
    <name evidence="14" type="ORF">FD35_GL001609</name>
</gene>
<feature type="transmembrane region" description="Helical" evidence="12">
    <location>
        <begin position="37"/>
        <end position="59"/>
    </location>
</feature>
<dbReference type="InterPro" id="IPR003594">
    <property type="entry name" value="HATPase_dom"/>
</dbReference>
<dbReference type="PATRIC" id="fig|1114972.6.peg.1636"/>
<dbReference type="SMART" id="SM00387">
    <property type="entry name" value="HATPase_c"/>
    <property type="match status" value="1"/>
</dbReference>
<dbReference type="OrthoDB" id="9813151at2"/>
<proteinExistence type="predicted"/>
<keyword evidence="12" id="KW-0812">Transmembrane</keyword>
<keyword evidence="7" id="KW-0547">Nucleotide-binding</keyword>
<evidence type="ECO:0000256" key="10">
    <source>
        <dbReference type="ARBA" id="ARBA00023012"/>
    </source>
</evidence>
<dbReference type="PROSITE" id="PS50109">
    <property type="entry name" value="HIS_KIN"/>
    <property type="match status" value="1"/>
</dbReference>
<evidence type="ECO:0000256" key="11">
    <source>
        <dbReference type="ARBA" id="ARBA00023136"/>
    </source>
</evidence>
<keyword evidence="4" id="KW-1003">Cell membrane</keyword>
<keyword evidence="9" id="KW-0067">ATP-binding</keyword>
<dbReference type="AlphaFoldDB" id="A0A0R1RTU8"/>
<organism evidence="14 15">
    <name type="scientific">Furfurilactobacillus rossiae DSM 15814</name>
    <dbReference type="NCBI Taxonomy" id="1114972"/>
    <lineage>
        <taxon>Bacteria</taxon>
        <taxon>Bacillati</taxon>
        <taxon>Bacillota</taxon>
        <taxon>Bacilli</taxon>
        <taxon>Lactobacillales</taxon>
        <taxon>Lactobacillaceae</taxon>
        <taxon>Furfurilactobacillus</taxon>
    </lineage>
</organism>
<dbReference type="InterPro" id="IPR004358">
    <property type="entry name" value="Sig_transdc_His_kin-like_C"/>
</dbReference>
<evidence type="ECO:0000256" key="8">
    <source>
        <dbReference type="ARBA" id="ARBA00022777"/>
    </source>
</evidence>
<evidence type="ECO:0000256" key="3">
    <source>
        <dbReference type="ARBA" id="ARBA00012438"/>
    </source>
</evidence>
<keyword evidence="12" id="KW-1133">Transmembrane helix</keyword>
<dbReference type="GO" id="GO:0005886">
    <property type="term" value="C:plasma membrane"/>
    <property type="evidence" value="ECO:0007669"/>
    <property type="project" value="UniProtKB-SubCell"/>
</dbReference>
<evidence type="ECO:0000256" key="2">
    <source>
        <dbReference type="ARBA" id="ARBA00004236"/>
    </source>
</evidence>
<dbReference type="GO" id="GO:0000155">
    <property type="term" value="F:phosphorelay sensor kinase activity"/>
    <property type="evidence" value="ECO:0007669"/>
    <property type="project" value="InterPro"/>
</dbReference>
<dbReference type="eggNOG" id="COG5002">
    <property type="taxonomic scope" value="Bacteria"/>
</dbReference>
<keyword evidence="11 12" id="KW-0472">Membrane</keyword>
<keyword evidence="8 14" id="KW-0418">Kinase</keyword>
<name>A0A0R1RTU8_9LACO</name>
<dbReference type="InterPro" id="IPR005467">
    <property type="entry name" value="His_kinase_dom"/>
</dbReference>
<dbReference type="Gene3D" id="3.30.450.20">
    <property type="entry name" value="PAS domain"/>
    <property type="match status" value="1"/>
</dbReference>
<keyword evidence="6" id="KW-0808">Transferase</keyword>
<dbReference type="SMART" id="SM00388">
    <property type="entry name" value="HisKA"/>
    <property type="match status" value="1"/>
</dbReference>
<dbReference type="STRING" id="1114972.FD35_GL001609"/>
<dbReference type="EC" id="2.7.13.3" evidence="3"/>
<dbReference type="FunFam" id="1.10.287.130:FF:000008">
    <property type="entry name" value="Two-component sensor histidine kinase"/>
    <property type="match status" value="1"/>
</dbReference>
<dbReference type="Gene3D" id="3.30.565.10">
    <property type="entry name" value="Histidine kinase-like ATPase, C-terminal domain"/>
    <property type="match status" value="1"/>
</dbReference>
<evidence type="ECO:0000256" key="5">
    <source>
        <dbReference type="ARBA" id="ARBA00022553"/>
    </source>
</evidence>
<dbReference type="Proteomes" id="UP000051999">
    <property type="component" value="Unassembled WGS sequence"/>
</dbReference>
<comment type="subcellular location">
    <subcellularLocation>
        <location evidence="2">Cell membrane</location>
    </subcellularLocation>
</comment>
<evidence type="ECO:0000256" key="6">
    <source>
        <dbReference type="ARBA" id="ARBA00022679"/>
    </source>
</evidence>
<protein>
    <recommendedName>
        <fullName evidence="3">histidine kinase</fullName>
        <ecNumber evidence="3">2.7.13.3</ecNumber>
    </recommendedName>
</protein>
<feature type="transmembrane region" description="Helical" evidence="12">
    <location>
        <begin position="7"/>
        <end position="31"/>
    </location>
</feature>
<keyword evidence="5" id="KW-0597">Phosphoprotein</keyword>
<dbReference type="PRINTS" id="PR00344">
    <property type="entry name" value="BCTRLSENSOR"/>
</dbReference>
<dbReference type="EMBL" id="AZFF01000003">
    <property type="protein sequence ID" value="KRL56520.1"/>
    <property type="molecule type" value="Genomic_DNA"/>
</dbReference>
<evidence type="ECO:0000313" key="15">
    <source>
        <dbReference type="Proteomes" id="UP000051999"/>
    </source>
</evidence>
<comment type="caution">
    <text evidence="14">The sequence shown here is derived from an EMBL/GenBank/DDBJ whole genome shotgun (WGS) entry which is preliminary data.</text>
</comment>
<dbReference type="Pfam" id="PF02518">
    <property type="entry name" value="HATPase_c"/>
    <property type="match status" value="1"/>
</dbReference>
<evidence type="ECO:0000256" key="4">
    <source>
        <dbReference type="ARBA" id="ARBA00022475"/>
    </source>
</evidence>
<dbReference type="InterPro" id="IPR036890">
    <property type="entry name" value="HATPase_C_sf"/>
</dbReference>
<dbReference type="SUPFAM" id="SSF47384">
    <property type="entry name" value="Homodimeric domain of signal transducing histidine kinase"/>
    <property type="match status" value="1"/>
</dbReference>
<dbReference type="Gene3D" id="1.10.287.130">
    <property type="match status" value="1"/>
</dbReference>
<comment type="catalytic activity">
    <reaction evidence="1">
        <text>ATP + protein L-histidine = ADP + protein N-phospho-L-histidine.</text>
        <dbReference type="EC" id="2.7.13.3"/>
    </reaction>
</comment>
<evidence type="ECO:0000259" key="13">
    <source>
        <dbReference type="PROSITE" id="PS50109"/>
    </source>
</evidence>
<evidence type="ECO:0000256" key="1">
    <source>
        <dbReference type="ARBA" id="ARBA00000085"/>
    </source>
</evidence>
<accession>A0A0R1RTU8</accession>
<dbReference type="RefSeq" id="WP_017262153.1">
    <property type="nucleotide sequence ID" value="NZ_AUAW01000005.1"/>
</dbReference>
<reference evidence="14 15" key="1">
    <citation type="journal article" date="2015" name="Genome Announc.">
        <title>Expanding the biotechnology potential of lactobacilli through comparative genomics of 213 strains and associated genera.</title>
        <authorList>
            <person name="Sun Z."/>
            <person name="Harris H.M."/>
            <person name="McCann A."/>
            <person name="Guo C."/>
            <person name="Argimon S."/>
            <person name="Zhang W."/>
            <person name="Yang X."/>
            <person name="Jeffery I.B."/>
            <person name="Cooney J.C."/>
            <person name="Kagawa T.F."/>
            <person name="Liu W."/>
            <person name="Song Y."/>
            <person name="Salvetti E."/>
            <person name="Wrobel A."/>
            <person name="Rasinkangas P."/>
            <person name="Parkhill J."/>
            <person name="Rea M.C."/>
            <person name="O'Sullivan O."/>
            <person name="Ritari J."/>
            <person name="Douillard F.P."/>
            <person name="Paul Ross R."/>
            <person name="Yang R."/>
            <person name="Briner A.E."/>
            <person name="Felis G.E."/>
            <person name="de Vos W.M."/>
            <person name="Barrangou R."/>
            <person name="Klaenhammer T.R."/>
            <person name="Caufield P.W."/>
            <person name="Cui Y."/>
            <person name="Zhang H."/>
            <person name="O'Toole P.W."/>
        </authorList>
    </citation>
    <scope>NUCLEOTIDE SEQUENCE [LARGE SCALE GENOMIC DNA]</scope>
    <source>
        <strain evidence="14 15">DSM 15814</strain>
    </source>
</reference>
<dbReference type="GO" id="GO:0005524">
    <property type="term" value="F:ATP binding"/>
    <property type="evidence" value="ECO:0007669"/>
    <property type="project" value="UniProtKB-KW"/>
</dbReference>
<keyword evidence="10" id="KW-0902">Two-component regulatory system</keyword>
<evidence type="ECO:0000313" key="14">
    <source>
        <dbReference type="EMBL" id="KRL56520.1"/>
    </source>
</evidence>
<dbReference type="PANTHER" id="PTHR45453">
    <property type="entry name" value="PHOSPHATE REGULON SENSOR PROTEIN PHOR"/>
    <property type="match status" value="1"/>
</dbReference>
<dbReference type="CDD" id="cd00075">
    <property type="entry name" value="HATPase"/>
    <property type="match status" value="1"/>
</dbReference>
<keyword evidence="15" id="KW-1185">Reference proteome</keyword>
<evidence type="ECO:0000256" key="7">
    <source>
        <dbReference type="ARBA" id="ARBA00022741"/>
    </source>
</evidence>
<evidence type="ECO:0000256" key="12">
    <source>
        <dbReference type="SAM" id="Phobius"/>
    </source>
</evidence>